<feature type="compositionally biased region" description="Low complexity" evidence="1">
    <location>
        <begin position="553"/>
        <end position="567"/>
    </location>
</feature>
<dbReference type="Proteomes" id="UP000216101">
    <property type="component" value="Unassembled WGS sequence"/>
</dbReference>
<dbReference type="EMBL" id="NHNI01000001">
    <property type="protein sequence ID" value="OZY87408.1"/>
    <property type="molecule type" value="Genomic_DNA"/>
</dbReference>
<sequence>MHTLTHPVTADKPTGDQWRRHYHQIGDITVDMVFSNDSLARREQESLADWLSRELLPALDELFSFAAPGEQIIRFESLEFDFGNLPASDYRQIIREQLLQKLARLINEKQLPLTVQREERLLVNHTTDTTLALQHLLHYIQTGQFSAQLTTTDAQAVSTDRKLHQQLLDSIVDIQQIATQLRALPKRDQWVTRLLKQFSERHRVALLRQLAPGQVALALALLDLLQLSDGKTLSHHQDWQITATWHSLFEIALDAPTLINKEWLAALIKKMAASTQTDELGLLHTLIAHGSSILLNSPITRSSPASENANTTLHQHWQQLKVMASELLEKNNPPVNNNNPVVTHDKQKHHANDRTDNKTELTDAQSLTIQRRLASILIAGDAIALVQQWPQLLQYHKPLLIAGLKHYLVKTELRNQLLHKLPVDFIPQLLMLLAPASQPLLSAFAHQQVQYNALLQSLKKNPAIANRQSQESITDNALTTAEWLRSIYGIIANYLFKAPLETNGEPITFIATEHLLHEITTRFANQHNLAPSELYKLWKPLFDKKIDGSTFDDSATSSTSNQTTAGTDPATTNPSATYTDSASIQQRLASLLIAGDATALMQQWPQLLSHHKPLLIAGLKYYLCKAELRQQLLFRLAVDFIPQLLGVLAPASEKLLSVFMQHEAQLDALAKYLADRNHTAAGSPSHLAINQIINQTTNQTTKQTPANTQWLRAIYEIIANLLFTSRPTDNSDAIVFSFTGKTLYAITEHYANQQNIPAAGLYELWEPVFNGQLDIDPIDNIEHAPTINTTPIDSENNIQLPVTAEQQLNQLFINADIHEWRRLWPDLQHRQRKAARIAIQRHWFKADIRQPLIQKLPLPFIQDILLLIAPALNNFIQTLIQQQPQLIAEARSLSSSSVSSGLNALRGENWLRALLNLLSDVIPIPANNSSHAAIISIPSPMQLVEELARDYARRENLPTDALAFIWRRVFESANSNTLDSSDRTFTSSATPSDTTQLHSNPPSAVDSKPFANTDWQQKTANELFDWCLILKTSSHHRASLPKDTDLLRRLIHSFISQSPAFSADFRDVFLSSIETYAAQTTQVSHFLSQLLFNLVDGQLIDFETLIQNSNPTVTSHLQEHTPRQTTAVDTGTDTQEIHQQENNTIKNDHHIEKAKENSYQAADENHIEQRMNQLLQELLSQQIDPFGLHMSPNYWQRLVAQYFYREHATSNTHHELLQAIREQASSAVNIHYFYQQIMHALVHQQPLDLEHFALSPARDNTAKPIATYVQEPLVPLADSEAMQSIHLSIQDARTTERTTPETLGSEDIVQQPTLSLEQLLLNNDTPGTEQLQQLQQHVNLLLQHYTPGRAQEWLSLLRNNQAAAQLIQWVPAHLLHQIVLRLHPGPFAALEPLVKLATDALALLLPKAEPLMIKQAKWEFIFKQLFNTSVLLDATELLKRCCEYLAQAAGLSDTQRLVQLAERRLALLKPVATQRPNMSLDEDNKNTEPALNFDAGMHLNNVGQVLAAPFLPRLFTMLNLTVDGKFIHPEAADRAIHLLQFMVTGQSQTPEYELTLNKILCGVSTSMPISEGIDITEQEQTIIEQMLQSMIQHWRALGSTSIAGLRETFLQRQGWLVLDDEYWRLKVQEHTFDMLLDRLPWSISLIKHSWMDKPLRVSWREQS</sequence>
<accession>A0A266QBZ7</accession>
<gene>
    <name evidence="2" type="ORF">CBP51_10630</name>
</gene>
<comment type="caution">
    <text evidence="2">The sequence shown here is derived from an EMBL/GenBank/DDBJ whole genome shotgun (WGS) entry which is preliminary data.</text>
</comment>
<organism evidence="2 3">
    <name type="scientific">Cellvibrio mixtus</name>
    <dbReference type="NCBI Taxonomy" id="39650"/>
    <lineage>
        <taxon>Bacteria</taxon>
        <taxon>Pseudomonadati</taxon>
        <taxon>Pseudomonadota</taxon>
        <taxon>Gammaproteobacteria</taxon>
        <taxon>Cellvibrionales</taxon>
        <taxon>Cellvibrionaceae</taxon>
        <taxon>Cellvibrio</taxon>
    </lineage>
</organism>
<keyword evidence="3" id="KW-1185">Reference proteome</keyword>
<evidence type="ECO:0000313" key="3">
    <source>
        <dbReference type="Proteomes" id="UP000216101"/>
    </source>
</evidence>
<feature type="compositionally biased region" description="Polar residues" evidence="1">
    <location>
        <begin position="977"/>
        <end position="1002"/>
    </location>
</feature>
<feature type="compositionally biased region" description="Basic and acidic residues" evidence="1">
    <location>
        <begin position="350"/>
        <end position="359"/>
    </location>
</feature>
<reference evidence="3" key="1">
    <citation type="submission" date="2017-05" db="EMBL/GenBank/DDBJ databases">
        <authorList>
            <person name="Barney B.M."/>
        </authorList>
    </citation>
    <scope>NUCLEOTIDE SEQUENCE [LARGE SCALE GENOMIC DNA]</scope>
    <source>
        <strain evidence="3">PSBB022</strain>
    </source>
</reference>
<dbReference type="Pfam" id="PF19268">
    <property type="entry name" value="CIS_TMP"/>
    <property type="match status" value="2"/>
</dbReference>
<dbReference type="InterPro" id="IPR045538">
    <property type="entry name" value="CIS_TMP"/>
</dbReference>
<evidence type="ECO:0000256" key="1">
    <source>
        <dbReference type="SAM" id="MobiDB-lite"/>
    </source>
</evidence>
<feature type="compositionally biased region" description="Low complexity" evidence="1">
    <location>
        <begin position="332"/>
        <end position="342"/>
    </location>
</feature>
<feature type="region of interest" description="Disordered" evidence="1">
    <location>
        <begin position="553"/>
        <end position="578"/>
    </location>
</feature>
<feature type="compositionally biased region" description="Polar residues" evidence="1">
    <location>
        <begin position="569"/>
        <end position="578"/>
    </location>
</feature>
<dbReference type="RefSeq" id="WP_094984818.1">
    <property type="nucleotide sequence ID" value="NZ_NHNI01000001.1"/>
</dbReference>
<feature type="region of interest" description="Disordered" evidence="1">
    <location>
        <begin position="977"/>
        <end position="1008"/>
    </location>
</feature>
<name>A0A266QBZ7_9GAMM</name>
<evidence type="ECO:0000313" key="2">
    <source>
        <dbReference type="EMBL" id="OZY87408.1"/>
    </source>
</evidence>
<proteinExistence type="predicted"/>
<feature type="region of interest" description="Disordered" evidence="1">
    <location>
        <begin position="332"/>
        <end position="359"/>
    </location>
</feature>
<protein>
    <submittedName>
        <fullName evidence="2">Uncharacterized protein</fullName>
    </submittedName>
</protein>